<name>A0A368RQJ2_SETIT</name>
<evidence type="ECO:0000256" key="4">
    <source>
        <dbReference type="ARBA" id="ARBA00023163"/>
    </source>
</evidence>
<dbReference type="FunFam" id="3.30.730.10:FF:000010">
    <property type="entry name" value="AP2-EREBP transcription factor"/>
    <property type="match status" value="1"/>
</dbReference>
<dbReference type="OrthoDB" id="677684at2759"/>
<dbReference type="EMBL" id="CM003533">
    <property type="protein sequence ID" value="RCV31840.1"/>
    <property type="molecule type" value="Genomic_DNA"/>
</dbReference>
<dbReference type="GO" id="GO:0003677">
    <property type="term" value="F:DNA binding"/>
    <property type="evidence" value="ECO:0007669"/>
    <property type="project" value="UniProtKB-KW"/>
</dbReference>
<keyword evidence="5" id="KW-0539">Nucleus</keyword>
<dbReference type="AlphaFoldDB" id="A0A368RQJ2"/>
<dbReference type="PANTHER" id="PTHR31241:SF5">
    <property type="entry name" value="OS08G0521600 PROTEIN"/>
    <property type="match status" value="1"/>
</dbReference>
<comment type="subcellular location">
    <subcellularLocation>
        <location evidence="1">Nucleus</location>
    </subcellularLocation>
</comment>
<dbReference type="SUPFAM" id="SSF54171">
    <property type="entry name" value="DNA-binding domain"/>
    <property type="match status" value="1"/>
</dbReference>
<dbReference type="PROSITE" id="PS51032">
    <property type="entry name" value="AP2_ERF"/>
    <property type="match status" value="1"/>
</dbReference>
<dbReference type="Pfam" id="PF00847">
    <property type="entry name" value="AP2"/>
    <property type="match status" value="1"/>
</dbReference>
<evidence type="ECO:0000256" key="3">
    <source>
        <dbReference type="ARBA" id="ARBA00023125"/>
    </source>
</evidence>
<dbReference type="InterPro" id="IPR036955">
    <property type="entry name" value="AP2/ERF_dom_sf"/>
</dbReference>
<keyword evidence="2" id="KW-0805">Transcription regulation</keyword>
<evidence type="ECO:0000256" key="7">
    <source>
        <dbReference type="SAM" id="MobiDB-lite"/>
    </source>
</evidence>
<dbReference type="CDD" id="cd00018">
    <property type="entry name" value="AP2"/>
    <property type="match status" value="1"/>
</dbReference>
<feature type="compositionally biased region" description="Low complexity" evidence="7">
    <location>
        <begin position="128"/>
        <end position="142"/>
    </location>
</feature>
<evidence type="ECO:0000256" key="2">
    <source>
        <dbReference type="ARBA" id="ARBA00023015"/>
    </source>
</evidence>
<dbReference type="SMART" id="SM00380">
    <property type="entry name" value="AP2"/>
    <property type="match status" value="1"/>
</dbReference>
<proteinExistence type="inferred from homology"/>
<keyword evidence="3" id="KW-0238">DNA-binding</keyword>
<dbReference type="PANTHER" id="PTHR31241">
    <property type="entry name" value="DEHYDRATION-RESPONSIVE ELEMENT-BINDING PROTEIN 2C"/>
    <property type="match status" value="1"/>
</dbReference>
<reference evidence="9" key="1">
    <citation type="journal article" date="2012" name="Nat. Biotechnol.">
        <title>Reference genome sequence of the model plant Setaria.</title>
        <authorList>
            <person name="Bennetzen J.L."/>
            <person name="Schmutz J."/>
            <person name="Wang H."/>
            <person name="Percifield R."/>
            <person name="Hawkins J."/>
            <person name="Pontaroli A.C."/>
            <person name="Estep M."/>
            <person name="Feng L."/>
            <person name="Vaughn J.N."/>
            <person name="Grimwood J."/>
            <person name="Jenkins J."/>
            <person name="Barry K."/>
            <person name="Lindquist E."/>
            <person name="Hellsten U."/>
            <person name="Deshpande S."/>
            <person name="Wang X."/>
            <person name="Wu X."/>
            <person name="Mitros T."/>
            <person name="Triplett J."/>
            <person name="Yang X."/>
            <person name="Ye C.Y."/>
            <person name="Mauro-Herrera M."/>
            <person name="Wang L."/>
            <person name="Li P."/>
            <person name="Sharma M."/>
            <person name="Sharma R."/>
            <person name="Ronald P.C."/>
            <person name="Panaud O."/>
            <person name="Kellogg E.A."/>
            <person name="Brutnell T.P."/>
            <person name="Doust A.N."/>
            <person name="Tuskan G.A."/>
            <person name="Rokhsar D."/>
            <person name="Devos K.M."/>
        </authorList>
    </citation>
    <scope>NUCLEOTIDE SEQUENCE [LARGE SCALE GENOMIC DNA]</scope>
    <source>
        <strain evidence="9">Yugu1</strain>
    </source>
</reference>
<dbReference type="STRING" id="4555.A0A368RQJ2"/>
<dbReference type="GO" id="GO:0003700">
    <property type="term" value="F:DNA-binding transcription factor activity"/>
    <property type="evidence" value="ECO:0007669"/>
    <property type="project" value="InterPro"/>
</dbReference>
<evidence type="ECO:0000313" key="9">
    <source>
        <dbReference type="EMBL" id="RCV31840.1"/>
    </source>
</evidence>
<feature type="region of interest" description="Disordered" evidence="7">
    <location>
        <begin position="1"/>
        <end position="24"/>
    </location>
</feature>
<organism evidence="9">
    <name type="scientific">Setaria italica</name>
    <name type="common">Foxtail millet</name>
    <name type="synonym">Panicum italicum</name>
    <dbReference type="NCBI Taxonomy" id="4555"/>
    <lineage>
        <taxon>Eukaryota</taxon>
        <taxon>Viridiplantae</taxon>
        <taxon>Streptophyta</taxon>
        <taxon>Embryophyta</taxon>
        <taxon>Tracheophyta</taxon>
        <taxon>Spermatophyta</taxon>
        <taxon>Magnoliopsida</taxon>
        <taxon>Liliopsida</taxon>
        <taxon>Poales</taxon>
        <taxon>Poaceae</taxon>
        <taxon>PACMAD clade</taxon>
        <taxon>Panicoideae</taxon>
        <taxon>Panicodae</taxon>
        <taxon>Paniceae</taxon>
        <taxon>Cenchrinae</taxon>
        <taxon>Setaria</taxon>
    </lineage>
</organism>
<gene>
    <name evidence="9" type="ORF">SETIT_6G210300v2</name>
</gene>
<dbReference type="KEGG" id="sita:101778710"/>
<evidence type="ECO:0000256" key="1">
    <source>
        <dbReference type="ARBA" id="ARBA00004123"/>
    </source>
</evidence>
<dbReference type="GO" id="GO:0005634">
    <property type="term" value="C:nucleus"/>
    <property type="evidence" value="ECO:0007669"/>
    <property type="project" value="UniProtKB-SubCell"/>
</dbReference>
<dbReference type="Gene3D" id="3.30.730.10">
    <property type="entry name" value="AP2/ERF domain"/>
    <property type="match status" value="1"/>
</dbReference>
<sequence>MVRREQAQRVGVQHHSAAAARQQKRSGWTGVRLRPWGRWAAEIRVPYTREKVWIGVFDTDKEAALAYDAAIFCFYGEDLPRRRRFNLPAVPHPDIAEDVRHQLSVTDIKDIAKKHARDALQEEEEEAAAAGPSAGADADAPANTYQGHNPNDMDVDLSL</sequence>
<evidence type="ECO:0000256" key="6">
    <source>
        <dbReference type="ARBA" id="ARBA00024343"/>
    </source>
</evidence>
<evidence type="ECO:0000259" key="8">
    <source>
        <dbReference type="PROSITE" id="PS51032"/>
    </source>
</evidence>
<feature type="region of interest" description="Disordered" evidence="7">
    <location>
        <begin position="115"/>
        <end position="159"/>
    </location>
</feature>
<dbReference type="PRINTS" id="PR00367">
    <property type="entry name" value="ETHRSPELEMNT"/>
</dbReference>
<evidence type="ECO:0000256" key="5">
    <source>
        <dbReference type="ARBA" id="ARBA00023242"/>
    </source>
</evidence>
<keyword evidence="4" id="KW-0804">Transcription</keyword>
<protein>
    <recommendedName>
        <fullName evidence="8">AP2/ERF domain-containing protein</fullName>
    </recommendedName>
</protein>
<feature type="domain" description="AP2/ERF" evidence="8">
    <location>
        <begin position="27"/>
        <end position="88"/>
    </location>
</feature>
<accession>A0A368RQJ2</accession>
<dbReference type="InterPro" id="IPR016177">
    <property type="entry name" value="DNA-bd_dom_sf"/>
</dbReference>
<dbReference type="InterPro" id="IPR001471">
    <property type="entry name" value="AP2/ERF_dom"/>
</dbReference>
<comment type="similarity">
    <text evidence="6">Belongs to the AP2/ERF transcription factor family. ERF subfamily.</text>
</comment>
<reference evidence="9" key="2">
    <citation type="submission" date="2015-07" db="EMBL/GenBank/DDBJ databases">
        <authorList>
            <person name="Noorani M."/>
        </authorList>
    </citation>
    <scope>NUCLEOTIDE SEQUENCE</scope>
    <source>
        <strain evidence="9">Yugu1</strain>
    </source>
</reference>